<keyword evidence="6" id="KW-0136">Cellulose degradation</keyword>
<comment type="similarity">
    <text evidence="13">Belongs to the polysaccharide monooxygenase AA9 family.</text>
</comment>
<gene>
    <name evidence="18" type="ORF">FKW77_002553</name>
</gene>
<keyword evidence="12" id="KW-0624">Polysaccharide degradation</keyword>
<dbReference type="GO" id="GO:0046872">
    <property type="term" value="F:metal ion binding"/>
    <property type="evidence" value="ECO:0007669"/>
    <property type="project" value="UniProtKB-KW"/>
</dbReference>
<evidence type="ECO:0000313" key="19">
    <source>
        <dbReference type="Proteomes" id="UP000316270"/>
    </source>
</evidence>
<keyword evidence="7" id="KW-0560">Oxidoreductase</keyword>
<dbReference type="PANTHER" id="PTHR33353">
    <property type="entry name" value="PUTATIVE (AFU_ORTHOLOGUE AFUA_1G12560)-RELATED"/>
    <property type="match status" value="1"/>
</dbReference>
<evidence type="ECO:0000256" key="7">
    <source>
        <dbReference type="ARBA" id="ARBA00023002"/>
    </source>
</evidence>
<dbReference type="AlphaFoldDB" id="A0A517LPP6"/>
<name>A0A517LPP6_9PEZI</name>
<evidence type="ECO:0000256" key="5">
    <source>
        <dbReference type="ARBA" id="ARBA00022729"/>
    </source>
</evidence>
<sequence length="217" mass="22756">MKLSLLTLVGATGLASAHYTFPNLIVDGAKLGYYQHVRITNNHWTHAYVQDVNSTDMRCGGEMIFPTNASIKAVSAGATVGFSVEGGLGHPGPLQFYMAQAPAGQNLSAWNGAGDVWFKIAGDPPKVNSSGLVWPHQYATEVSVKIPASLPAGNYLLRAEAIALHGAAAIGGAQIYIQCAQLTINGSGSGNPSPKVSFPGAYKATDPGILMQLYWPT</sequence>
<dbReference type="GO" id="GO:0005576">
    <property type="term" value="C:extracellular region"/>
    <property type="evidence" value="ECO:0007669"/>
    <property type="project" value="UniProtKB-SubCell"/>
</dbReference>
<evidence type="ECO:0000256" key="15">
    <source>
        <dbReference type="ARBA" id="ARBA00047174"/>
    </source>
</evidence>
<evidence type="ECO:0000256" key="13">
    <source>
        <dbReference type="ARBA" id="ARBA00044502"/>
    </source>
</evidence>
<dbReference type="Pfam" id="PF03443">
    <property type="entry name" value="AA9"/>
    <property type="match status" value="1"/>
</dbReference>
<evidence type="ECO:0000256" key="11">
    <source>
        <dbReference type="ARBA" id="ARBA00023277"/>
    </source>
</evidence>
<keyword evidence="11" id="KW-0119">Carbohydrate metabolism</keyword>
<comment type="subcellular location">
    <subcellularLocation>
        <location evidence="2">Secreted</location>
    </subcellularLocation>
</comment>
<accession>A0A517LPP6</accession>
<dbReference type="CDD" id="cd21175">
    <property type="entry name" value="LPMO_AA9"/>
    <property type="match status" value="1"/>
</dbReference>
<comment type="catalytic activity">
    <reaction evidence="14">
        <text>[(1-&gt;4)-beta-D-glucosyl]n+m + reduced acceptor + O2 = 4-dehydro-beta-D-glucosyl-[(1-&gt;4)-beta-D-glucosyl]n-1 + [(1-&gt;4)-beta-D-glucosyl]m + acceptor + H2O.</text>
        <dbReference type="EC" id="1.14.99.56"/>
    </reaction>
</comment>
<evidence type="ECO:0000256" key="1">
    <source>
        <dbReference type="ARBA" id="ARBA00001973"/>
    </source>
</evidence>
<evidence type="ECO:0000256" key="9">
    <source>
        <dbReference type="ARBA" id="ARBA00023033"/>
    </source>
</evidence>
<dbReference type="Proteomes" id="UP000316270">
    <property type="component" value="Chromosome 18"/>
</dbReference>
<evidence type="ECO:0000256" key="8">
    <source>
        <dbReference type="ARBA" id="ARBA00023008"/>
    </source>
</evidence>
<dbReference type="InterPro" id="IPR049892">
    <property type="entry name" value="AA9"/>
</dbReference>
<dbReference type="Gene3D" id="2.70.50.70">
    <property type="match status" value="1"/>
</dbReference>
<keyword evidence="3" id="KW-0964">Secreted</keyword>
<evidence type="ECO:0000256" key="12">
    <source>
        <dbReference type="ARBA" id="ARBA00023326"/>
    </source>
</evidence>
<dbReference type="EMBL" id="CP042202">
    <property type="protein sequence ID" value="QDS77628.1"/>
    <property type="molecule type" value="Genomic_DNA"/>
</dbReference>
<keyword evidence="4" id="KW-0479">Metal-binding</keyword>
<evidence type="ECO:0000256" key="14">
    <source>
        <dbReference type="ARBA" id="ARBA00045077"/>
    </source>
</evidence>
<dbReference type="GO" id="GO:0004497">
    <property type="term" value="F:monooxygenase activity"/>
    <property type="evidence" value="ECO:0007669"/>
    <property type="project" value="UniProtKB-KW"/>
</dbReference>
<dbReference type="InterPro" id="IPR005103">
    <property type="entry name" value="AA9_LPMO"/>
</dbReference>
<organism evidence="18 19">
    <name type="scientific">Venturia effusa</name>
    <dbReference type="NCBI Taxonomy" id="50376"/>
    <lineage>
        <taxon>Eukaryota</taxon>
        <taxon>Fungi</taxon>
        <taxon>Dikarya</taxon>
        <taxon>Ascomycota</taxon>
        <taxon>Pezizomycotina</taxon>
        <taxon>Dothideomycetes</taxon>
        <taxon>Pleosporomycetidae</taxon>
        <taxon>Venturiales</taxon>
        <taxon>Venturiaceae</taxon>
        <taxon>Venturia</taxon>
    </lineage>
</organism>
<evidence type="ECO:0000256" key="6">
    <source>
        <dbReference type="ARBA" id="ARBA00023001"/>
    </source>
</evidence>
<evidence type="ECO:0000313" key="18">
    <source>
        <dbReference type="EMBL" id="QDS77628.1"/>
    </source>
</evidence>
<evidence type="ECO:0000256" key="3">
    <source>
        <dbReference type="ARBA" id="ARBA00022525"/>
    </source>
</evidence>
<evidence type="ECO:0000256" key="10">
    <source>
        <dbReference type="ARBA" id="ARBA00023157"/>
    </source>
</evidence>
<dbReference type="OrthoDB" id="5271017at2759"/>
<evidence type="ECO:0000256" key="4">
    <source>
        <dbReference type="ARBA" id="ARBA00022723"/>
    </source>
</evidence>
<feature type="signal peptide" evidence="16">
    <location>
        <begin position="1"/>
        <end position="17"/>
    </location>
</feature>
<reference evidence="18 19" key="1">
    <citation type="submission" date="2019-07" db="EMBL/GenBank/DDBJ databases">
        <title>Finished genome of Venturia effusa.</title>
        <authorList>
            <person name="Young C.A."/>
            <person name="Cox M.P."/>
            <person name="Ganley A.R.D."/>
            <person name="David W.J."/>
        </authorList>
    </citation>
    <scope>NUCLEOTIDE SEQUENCE [LARGE SCALE GENOMIC DNA]</scope>
    <source>
        <strain evidence="19">albino</strain>
    </source>
</reference>
<keyword evidence="19" id="KW-1185">Reference proteome</keyword>
<evidence type="ECO:0000256" key="2">
    <source>
        <dbReference type="ARBA" id="ARBA00004613"/>
    </source>
</evidence>
<evidence type="ECO:0000256" key="16">
    <source>
        <dbReference type="SAM" id="SignalP"/>
    </source>
</evidence>
<dbReference type="PANTHER" id="PTHR33353:SF10">
    <property type="entry name" value="ENDO-BETA-1,4-GLUCANASE D"/>
    <property type="match status" value="1"/>
</dbReference>
<evidence type="ECO:0000259" key="17">
    <source>
        <dbReference type="Pfam" id="PF03443"/>
    </source>
</evidence>
<keyword evidence="5 16" id="KW-0732">Signal</keyword>
<keyword evidence="10" id="KW-1015">Disulfide bond</keyword>
<dbReference type="EC" id="1.14.99.56" evidence="15"/>
<dbReference type="GO" id="GO:0030245">
    <property type="term" value="P:cellulose catabolic process"/>
    <property type="evidence" value="ECO:0007669"/>
    <property type="project" value="UniProtKB-KW"/>
</dbReference>
<feature type="domain" description="Auxiliary Activity family 9 catalytic" evidence="17">
    <location>
        <begin position="18"/>
        <end position="214"/>
    </location>
</feature>
<protein>
    <recommendedName>
        <fullName evidence="15">lytic cellulose monooxygenase (C4-dehydrogenating)</fullName>
        <ecNumber evidence="15">1.14.99.56</ecNumber>
    </recommendedName>
</protein>
<keyword evidence="8" id="KW-0186">Copper</keyword>
<comment type="cofactor">
    <cofactor evidence="1">
        <name>Cu(2+)</name>
        <dbReference type="ChEBI" id="CHEBI:29036"/>
    </cofactor>
</comment>
<proteinExistence type="inferred from homology"/>
<dbReference type="STRING" id="50376.A0A517LPP6"/>
<feature type="chain" id="PRO_5022050321" description="lytic cellulose monooxygenase (C4-dehydrogenating)" evidence="16">
    <location>
        <begin position="18"/>
        <end position="217"/>
    </location>
</feature>
<keyword evidence="9" id="KW-0503">Monooxygenase</keyword>